<protein>
    <submittedName>
        <fullName evidence="2">YkgJ family cysteine cluster protein</fullName>
    </submittedName>
</protein>
<comment type="caution">
    <text evidence="2">The sequence shown here is derived from an EMBL/GenBank/DDBJ whole genome shotgun (WGS) entry which is preliminary data.</text>
</comment>
<proteinExistence type="predicted"/>
<feature type="compositionally biased region" description="Basic and acidic residues" evidence="1">
    <location>
        <begin position="213"/>
        <end position="233"/>
    </location>
</feature>
<dbReference type="EMBL" id="JAGTUU010000007">
    <property type="protein sequence ID" value="MBS0125751.1"/>
    <property type="molecule type" value="Genomic_DNA"/>
</dbReference>
<evidence type="ECO:0000313" key="2">
    <source>
        <dbReference type="EMBL" id="MBS0125751.1"/>
    </source>
</evidence>
<dbReference type="RefSeq" id="WP_212537720.1">
    <property type="nucleotide sequence ID" value="NZ_JAGTUU010000007.1"/>
</dbReference>
<reference evidence="2" key="1">
    <citation type="submission" date="2021-04" db="EMBL/GenBank/DDBJ databases">
        <authorList>
            <person name="Yoon J."/>
        </authorList>
    </citation>
    <scope>NUCLEOTIDE SEQUENCE</scope>
    <source>
        <strain evidence="2">KMU-90</strain>
    </source>
</reference>
<dbReference type="Pfam" id="PF03692">
    <property type="entry name" value="CxxCxxCC"/>
    <property type="match status" value="1"/>
</dbReference>
<keyword evidence="3" id="KW-1185">Reference proteome</keyword>
<evidence type="ECO:0000313" key="3">
    <source>
        <dbReference type="Proteomes" id="UP000681356"/>
    </source>
</evidence>
<dbReference type="AlphaFoldDB" id="A0A8J7WHH7"/>
<gene>
    <name evidence="2" type="ORF">KB874_16840</name>
</gene>
<dbReference type="InterPro" id="IPR005358">
    <property type="entry name" value="Puta_zinc/iron-chelating_dom"/>
</dbReference>
<feature type="region of interest" description="Disordered" evidence="1">
    <location>
        <begin position="213"/>
        <end position="241"/>
    </location>
</feature>
<accession>A0A8J7WHH7</accession>
<evidence type="ECO:0000256" key="1">
    <source>
        <dbReference type="SAM" id="MobiDB-lite"/>
    </source>
</evidence>
<dbReference type="Proteomes" id="UP000681356">
    <property type="component" value="Unassembled WGS sequence"/>
</dbReference>
<organism evidence="2 3">
    <name type="scientific">Thetidibacter halocola</name>
    <dbReference type="NCBI Taxonomy" id="2827239"/>
    <lineage>
        <taxon>Bacteria</taxon>
        <taxon>Pseudomonadati</taxon>
        <taxon>Pseudomonadota</taxon>
        <taxon>Alphaproteobacteria</taxon>
        <taxon>Rhodobacterales</taxon>
        <taxon>Roseobacteraceae</taxon>
        <taxon>Thetidibacter</taxon>
    </lineage>
</organism>
<name>A0A8J7WHH7_9RHOB</name>
<sequence length="241" mass="24907">MSRIASRIAEARVGTRPDVADRARRGLVAWAEAEAAQGTSPDLVLDRLADGTAAQGLGRLALSASPVPQGLACASGCAFCCILSGADGGTITEAEARDLHAALSPLAGQADGRAWHPRACPALDPQTRACRAYDARPVICRAYVSVDVTACEQVAGGEAVEGPGTLGPYHTYLAALGLSRSALKGTRRVSTHSLARLAAAAVEGQTLDEALKVSRHKPGELDEELRRSKRDLGRAAGPGLP</sequence>